<reference evidence="4 5" key="1">
    <citation type="submission" date="2021-07" db="EMBL/GenBank/DDBJ databases">
        <title>Karlodiniumbacter phycospheric gen. nov., sp. nov., a phycosphere bacterium isolated from karlodinium veneficum.</title>
        <authorList>
            <person name="Peng Y."/>
            <person name="Jiang L."/>
            <person name="Lee J."/>
        </authorList>
    </citation>
    <scope>NUCLEOTIDE SEQUENCE</scope>
    <source>
        <strain evidence="4 5">N5</strain>
    </source>
</reference>
<dbReference type="CDD" id="cd00060">
    <property type="entry name" value="FHA"/>
    <property type="match status" value="1"/>
</dbReference>
<organism evidence="4">
    <name type="scientific">Gymnodinialimonas phycosphaerae</name>
    <dbReference type="NCBI Taxonomy" id="2841589"/>
    <lineage>
        <taxon>Bacteria</taxon>
        <taxon>Pseudomonadati</taxon>
        <taxon>Pseudomonadota</taxon>
        <taxon>Alphaproteobacteria</taxon>
        <taxon>Rhodobacterales</taxon>
        <taxon>Paracoccaceae</taxon>
        <taxon>Gymnodinialimonas</taxon>
    </lineage>
</organism>
<dbReference type="Proteomes" id="UP000693972">
    <property type="component" value="Unassembled WGS sequence"/>
</dbReference>
<dbReference type="Gene3D" id="2.60.200.20">
    <property type="match status" value="1"/>
</dbReference>
<evidence type="ECO:0000313" key="4">
    <source>
        <dbReference type="EMBL" id="QXL88219.1"/>
    </source>
</evidence>
<evidence type="ECO:0000259" key="2">
    <source>
        <dbReference type="PROSITE" id="PS50006"/>
    </source>
</evidence>
<dbReference type="AlphaFoldDB" id="A0A975TWY7"/>
<feature type="region of interest" description="Disordered" evidence="1">
    <location>
        <begin position="1"/>
        <end position="53"/>
    </location>
</feature>
<sequence>MAKKPILTDDPMDGGDAAPVGATRPVTAPMPSEPTRPAQAPAFGRDASGHARPKTRILGYGAPATSDATQTDAPAVGWLVVIAGPGRGTSLALMSGMNGIGRGDDLQVQLDFGDDAISRDAHAYVTYDDAARRFFVSHGGKTNLVRLNDAAVLATEGLSHGDTLRIGATSLRFVALCGPDFDWSDP</sequence>
<name>A0A975TWY7_9RHOB</name>
<dbReference type="RefSeq" id="WP_257891302.1">
    <property type="nucleotide sequence ID" value="NZ_JAIMBW010000001.1"/>
</dbReference>
<dbReference type="SUPFAM" id="SSF49879">
    <property type="entry name" value="SMAD/FHA domain"/>
    <property type="match status" value="1"/>
</dbReference>
<dbReference type="PROSITE" id="PS50006">
    <property type="entry name" value="FHA_DOMAIN"/>
    <property type="match status" value="1"/>
</dbReference>
<keyword evidence="5" id="KW-1185">Reference proteome</keyword>
<evidence type="ECO:0000313" key="5">
    <source>
        <dbReference type="Proteomes" id="UP000693972"/>
    </source>
</evidence>
<gene>
    <name evidence="3" type="ORF">KUL25_01465</name>
    <name evidence="4" type="ORF">KUL25_01470</name>
</gene>
<proteinExistence type="predicted"/>
<dbReference type="EMBL" id="JAIMBW010000001">
    <property type="protein sequence ID" value="MBY4891427.1"/>
    <property type="molecule type" value="Genomic_DNA"/>
</dbReference>
<evidence type="ECO:0000313" key="3">
    <source>
        <dbReference type="EMBL" id="MBY4891427.1"/>
    </source>
</evidence>
<dbReference type="InterPro" id="IPR008984">
    <property type="entry name" value="SMAD_FHA_dom_sf"/>
</dbReference>
<protein>
    <submittedName>
        <fullName evidence="4">FHA domain-containing protein</fullName>
    </submittedName>
</protein>
<dbReference type="Pfam" id="PF00498">
    <property type="entry name" value="FHA"/>
    <property type="match status" value="1"/>
</dbReference>
<evidence type="ECO:0000256" key="1">
    <source>
        <dbReference type="SAM" id="MobiDB-lite"/>
    </source>
</evidence>
<feature type="domain" description="FHA" evidence="2">
    <location>
        <begin position="98"/>
        <end position="152"/>
    </location>
</feature>
<dbReference type="InterPro" id="IPR000253">
    <property type="entry name" value="FHA_dom"/>
</dbReference>
<dbReference type="EMBL" id="CP078073">
    <property type="protein sequence ID" value="QXL88219.1"/>
    <property type="molecule type" value="Genomic_DNA"/>
</dbReference>
<accession>A0A975TWY7</accession>